<comment type="caution">
    <text evidence="2">The sequence shown here is derived from an EMBL/GenBank/DDBJ whole genome shotgun (WGS) entry which is preliminary data.</text>
</comment>
<organism evidence="2 3">
    <name type="scientific">Polyplosphaeria fusca</name>
    <dbReference type="NCBI Taxonomy" id="682080"/>
    <lineage>
        <taxon>Eukaryota</taxon>
        <taxon>Fungi</taxon>
        <taxon>Dikarya</taxon>
        <taxon>Ascomycota</taxon>
        <taxon>Pezizomycotina</taxon>
        <taxon>Dothideomycetes</taxon>
        <taxon>Pleosporomycetidae</taxon>
        <taxon>Pleosporales</taxon>
        <taxon>Tetraplosphaeriaceae</taxon>
        <taxon>Polyplosphaeria</taxon>
    </lineage>
</organism>
<keyword evidence="3" id="KW-1185">Reference proteome</keyword>
<sequence length="169" mass="18890">MSRSLAGWRRLAAWPKRFVRKTSTGNAGVRISVCGDMLSQAIKPLARNYRSAPRCLARERVRGRKRLLRRKTDGATSTPSGRNMGVAAIPLPRSRDAAAMITGGIVEMDYVGWRGARVEVAFPDVPSYRTRPTFVKIILNIKVEMPKGIFRQCSVLPCNGHVPQETERR</sequence>
<name>A0A9P4UVV1_9PLEO</name>
<reference evidence="2" key="1">
    <citation type="journal article" date="2020" name="Stud. Mycol.">
        <title>101 Dothideomycetes genomes: a test case for predicting lifestyles and emergence of pathogens.</title>
        <authorList>
            <person name="Haridas S."/>
            <person name="Albert R."/>
            <person name="Binder M."/>
            <person name="Bloem J."/>
            <person name="Labutti K."/>
            <person name="Salamov A."/>
            <person name="Andreopoulos B."/>
            <person name="Baker S."/>
            <person name="Barry K."/>
            <person name="Bills G."/>
            <person name="Bluhm B."/>
            <person name="Cannon C."/>
            <person name="Castanera R."/>
            <person name="Culley D."/>
            <person name="Daum C."/>
            <person name="Ezra D."/>
            <person name="Gonzalez J."/>
            <person name="Henrissat B."/>
            <person name="Kuo A."/>
            <person name="Liang C."/>
            <person name="Lipzen A."/>
            <person name="Lutzoni F."/>
            <person name="Magnuson J."/>
            <person name="Mondo S."/>
            <person name="Nolan M."/>
            <person name="Ohm R."/>
            <person name="Pangilinan J."/>
            <person name="Park H.-J."/>
            <person name="Ramirez L."/>
            <person name="Alfaro M."/>
            <person name="Sun H."/>
            <person name="Tritt A."/>
            <person name="Yoshinaga Y."/>
            <person name="Zwiers L.-H."/>
            <person name="Turgeon B."/>
            <person name="Goodwin S."/>
            <person name="Spatafora J."/>
            <person name="Crous P."/>
            <person name="Grigoriev I."/>
        </authorList>
    </citation>
    <scope>NUCLEOTIDE SEQUENCE</scope>
    <source>
        <strain evidence="2">CBS 125425</strain>
    </source>
</reference>
<dbReference type="EMBL" id="ML996344">
    <property type="protein sequence ID" value="KAF2727246.1"/>
    <property type="molecule type" value="Genomic_DNA"/>
</dbReference>
<proteinExistence type="predicted"/>
<protein>
    <submittedName>
        <fullName evidence="2">Uncharacterized protein</fullName>
    </submittedName>
</protein>
<accession>A0A9P4UVV1</accession>
<evidence type="ECO:0000256" key="1">
    <source>
        <dbReference type="SAM" id="MobiDB-lite"/>
    </source>
</evidence>
<dbReference type="AlphaFoldDB" id="A0A9P4UVV1"/>
<evidence type="ECO:0000313" key="2">
    <source>
        <dbReference type="EMBL" id="KAF2727246.1"/>
    </source>
</evidence>
<feature type="region of interest" description="Disordered" evidence="1">
    <location>
        <begin position="66"/>
        <end position="87"/>
    </location>
</feature>
<evidence type="ECO:0000313" key="3">
    <source>
        <dbReference type="Proteomes" id="UP000799444"/>
    </source>
</evidence>
<dbReference type="Proteomes" id="UP000799444">
    <property type="component" value="Unassembled WGS sequence"/>
</dbReference>
<gene>
    <name evidence="2" type="ORF">EJ04DRAFT_141409</name>
</gene>